<dbReference type="CDD" id="cd11579">
    <property type="entry name" value="Glyco_tran_WbsX"/>
    <property type="match status" value="1"/>
</dbReference>
<gene>
    <name evidence="1" type="ORF">H6A34_00310</name>
</gene>
<dbReference type="PANTHER" id="PTHR41244:SF1">
    <property type="entry name" value="GLYCOSYLTRANSFERASE"/>
    <property type="match status" value="1"/>
</dbReference>
<evidence type="ECO:0000313" key="1">
    <source>
        <dbReference type="EMBL" id="MBM6672337.1"/>
    </source>
</evidence>
<dbReference type="Proteomes" id="UP000706891">
    <property type="component" value="Unassembled WGS sequence"/>
</dbReference>
<protein>
    <submittedName>
        <fullName evidence="1">Glycoside hydrolase family 99-like domain-containing protein</fullName>
    </submittedName>
</protein>
<sequence length="361" mass="43405">MADKRVIAIHLPQFYPFPENDEWWGKGFTEWRNVAKAKPRFWRHYQPHIPADLGFYDLRLKEARIAQQKLAEQYGIFGFCYYHYWFNGKLIMEKPVEAMLKDKDETFPFMLCWANENWSRNWSGGFNKTLIEQHYSEEDDIKHFNYLLSYFKDPRYIRVNGKPVFCVYKAHLFPDFEKTAQTWQKEASKYGFELYICHFEAGESRNKKYMTPTVNAAVEFQPMYLGKFGRYSNILYNLSRRCLHKELFNKIVNYKKYVDYQCKQVINIDYKRYPSLCPSWDNSPRRVNGHFFAFTHNTPVAFKKWFEHVYTSFKPFSKEENFIFINAWNEWAEGNHLEPDLKNGTAFLEAIKEVIDANENV</sequence>
<dbReference type="PANTHER" id="PTHR41244">
    <property type="entry name" value="RHAMNAN SYNTHESIS F"/>
    <property type="match status" value="1"/>
</dbReference>
<dbReference type="Pfam" id="PF14307">
    <property type="entry name" value="Glyco_tran_WbsX"/>
    <property type="match status" value="1"/>
</dbReference>
<comment type="caution">
    <text evidence="1">The sequence shown here is derived from an EMBL/GenBank/DDBJ whole genome shotgun (WGS) entry which is preliminary data.</text>
</comment>
<keyword evidence="2" id="KW-1185">Reference proteome</keyword>
<reference evidence="1" key="1">
    <citation type="submission" date="2020-08" db="EMBL/GenBank/DDBJ databases">
        <authorList>
            <person name="Cejkova D."/>
            <person name="Kubasova T."/>
            <person name="Jahodarova E."/>
            <person name="Rychlik I."/>
        </authorList>
    </citation>
    <scope>NUCLEOTIDE SEQUENCE</scope>
    <source>
        <strain evidence="1">An824</strain>
    </source>
</reference>
<dbReference type="GO" id="GO:0016787">
    <property type="term" value="F:hydrolase activity"/>
    <property type="evidence" value="ECO:0007669"/>
    <property type="project" value="UniProtKB-KW"/>
</dbReference>
<reference evidence="1" key="2">
    <citation type="journal article" date="2021" name="Sci. Rep.">
        <title>The distribution of antibiotic resistance genes in chicken gut microbiota commensals.</title>
        <authorList>
            <person name="Juricova H."/>
            <person name="Matiasovicova J."/>
            <person name="Kubasova T."/>
            <person name="Cejkova D."/>
            <person name="Rychlik I."/>
        </authorList>
    </citation>
    <scope>NUCLEOTIDE SEQUENCE</scope>
    <source>
        <strain evidence="1">An824</strain>
    </source>
</reference>
<keyword evidence="1" id="KW-0378">Hydrolase</keyword>
<dbReference type="InterPro" id="IPR032719">
    <property type="entry name" value="WbsX"/>
</dbReference>
<dbReference type="AlphaFoldDB" id="A0A938WQW1"/>
<evidence type="ECO:0000313" key="2">
    <source>
        <dbReference type="Proteomes" id="UP000706891"/>
    </source>
</evidence>
<dbReference type="RefSeq" id="WP_205102753.1">
    <property type="nucleotide sequence ID" value="NZ_JACJJG010000001.1"/>
</dbReference>
<dbReference type="EMBL" id="JACJJG010000001">
    <property type="protein sequence ID" value="MBM6672337.1"/>
    <property type="molecule type" value="Genomic_DNA"/>
</dbReference>
<name>A0A938WQW1_9BACT</name>
<organism evidence="1 2">
    <name type="scientific">Marseilla massiliensis</name>
    <dbReference type="NCBI Taxonomy" id="1841864"/>
    <lineage>
        <taxon>Bacteria</taxon>
        <taxon>Pseudomonadati</taxon>
        <taxon>Bacteroidota</taxon>
        <taxon>Bacteroidia</taxon>
        <taxon>Bacteroidales</taxon>
        <taxon>Prevotellaceae</taxon>
        <taxon>Marseilla</taxon>
    </lineage>
</organism>
<accession>A0A938WQW1</accession>
<proteinExistence type="predicted"/>
<dbReference type="Gene3D" id="3.20.20.80">
    <property type="entry name" value="Glycosidases"/>
    <property type="match status" value="1"/>
</dbReference>